<protein>
    <submittedName>
        <fullName evidence="2">Prevent-host-death family protein</fullName>
    </submittedName>
</protein>
<comment type="similarity">
    <text evidence="1">Belongs to the phD/YefM antitoxin family.</text>
</comment>
<reference evidence="2" key="1">
    <citation type="submission" date="2019-02" db="EMBL/GenBank/DDBJ databases">
        <authorList>
            <person name="Gruber-Vodicka R. H."/>
            <person name="Seah K. B. B."/>
        </authorList>
    </citation>
    <scope>NUCLEOTIDE SEQUENCE</scope>
    <source>
        <strain evidence="2">BECK_DK161</strain>
    </source>
</reference>
<organism evidence="2">
    <name type="scientific">Candidatus Kentrum sp. DK</name>
    <dbReference type="NCBI Taxonomy" id="2126562"/>
    <lineage>
        <taxon>Bacteria</taxon>
        <taxon>Pseudomonadati</taxon>
        <taxon>Pseudomonadota</taxon>
        <taxon>Gammaproteobacteria</taxon>
        <taxon>Candidatus Kentrum</taxon>
    </lineage>
</organism>
<proteinExistence type="inferred from homology"/>
<evidence type="ECO:0000313" key="2">
    <source>
        <dbReference type="EMBL" id="VFJ56602.1"/>
    </source>
</evidence>
<dbReference type="EMBL" id="CAADEY010000054">
    <property type="protein sequence ID" value="VFJ56602.1"/>
    <property type="molecule type" value="Genomic_DNA"/>
</dbReference>
<name>A0A450SRS9_9GAMM</name>
<accession>A0A450SRS9</accession>
<dbReference type="AlphaFoldDB" id="A0A450SRS9"/>
<gene>
    <name evidence="2" type="ORF">BECKDK2373C_GA0170839_10548</name>
</gene>
<dbReference type="InterPro" id="IPR036165">
    <property type="entry name" value="YefM-like_sf"/>
</dbReference>
<sequence>MPTPFIDTRTIHTRSYAVVGTFDAKTRLSELLRNVQNGQCYTITARGRPIADLVPSSDAADRDARVAVRAMRDIRKVQGVSGETVAQWAAEGRR</sequence>
<evidence type="ECO:0000256" key="1">
    <source>
        <dbReference type="ARBA" id="ARBA00009981"/>
    </source>
</evidence>
<dbReference type="NCBIfam" id="TIGR01552">
    <property type="entry name" value="phd_fam"/>
    <property type="match status" value="1"/>
</dbReference>
<dbReference type="Gene3D" id="3.40.1620.10">
    <property type="entry name" value="YefM-like domain"/>
    <property type="match status" value="1"/>
</dbReference>
<dbReference type="SUPFAM" id="SSF143120">
    <property type="entry name" value="YefM-like"/>
    <property type="match status" value="1"/>
</dbReference>